<dbReference type="AlphaFoldDB" id="A0A2P2PUW5"/>
<dbReference type="EMBL" id="GGEC01078058">
    <property type="protein sequence ID" value="MBX58542.1"/>
    <property type="molecule type" value="Transcribed_RNA"/>
</dbReference>
<organism evidence="1">
    <name type="scientific">Rhizophora mucronata</name>
    <name type="common">Asiatic mangrove</name>
    <dbReference type="NCBI Taxonomy" id="61149"/>
    <lineage>
        <taxon>Eukaryota</taxon>
        <taxon>Viridiplantae</taxon>
        <taxon>Streptophyta</taxon>
        <taxon>Embryophyta</taxon>
        <taxon>Tracheophyta</taxon>
        <taxon>Spermatophyta</taxon>
        <taxon>Magnoliopsida</taxon>
        <taxon>eudicotyledons</taxon>
        <taxon>Gunneridae</taxon>
        <taxon>Pentapetalae</taxon>
        <taxon>rosids</taxon>
        <taxon>fabids</taxon>
        <taxon>Malpighiales</taxon>
        <taxon>Rhizophoraceae</taxon>
        <taxon>Rhizophora</taxon>
    </lineage>
</organism>
<accession>A0A2P2PUW5</accession>
<evidence type="ECO:0000313" key="1">
    <source>
        <dbReference type="EMBL" id="MBX58542.1"/>
    </source>
</evidence>
<sequence length="37" mass="4113">MVDISGLNSVFIDIRLPLLSITTVNTFTGYEFSVSYV</sequence>
<name>A0A2P2PUW5_RHIMU</name>
<proteinExistence type="predicted"/>
<reference evidence="1" key="1">
    <citation type="submission" date="2018-02" db="EMBL/GenBank/DDBJ databases">
        <title>Rhizophora mucronata_Transcriptome.</title>
        <authorList>
            <person name="Meera S.P."/>
            <person name="Sreeshan A."/>
            <person name="Augustine A."/>
        </authorList>
    </citation>
    <scope>NUCLEOTIDE SEQUENCE</scope>
    <source>
        <tissue evidence="1">Leaf</tissue>
    </source>
</reference>
<protein>
    <submittedName>
        <fullName evidence="1">Uncharacterized protein</fullName>
    </submittedName>
</protein>